<accession>A0A6A6WKH5</accession>
<dbReference type="Pfam" id="PF13095">
    <property type="entry name" value="FTA2"/>
    <property type="match status" value="1"/>
</dbReference>
<dbReference type="OrthoDB" id="5503350at2759"/>
<evidence type="ECO:0000313" key="1">
    <source>
        <dbReference type="EMBL" id="KAF2762667.1"/>
    </source>
</evidence>
<dbReference type="RefSeq" id="XP_033605118.1">
    <property type="nucleotide sequence ID" value="XM_033743006.1"/>
</dbReference>
<proteinExistence type="predicted"/>
<dbReference type="InterPro" id="IPR025213">
    <property type="entry name" value="Sim4_Fta2"/>
</dbReference>
<evidence type="ECO:0000313" key="2">
    <source>
        <dbReference type="Proteomes" id="UP000799437"/>
    </source>
</evidence>
<organism evidence="1 2">
    <name type="scientific">Pseudovirgaria hyperparasitica</name>
    <dbReference type="NCBI Taxonomy" id="470096"/>
    <lineage>
        <taxon>Eukaryota</taxon>
        <taxon>Fungi</taxon>
        <taxon>Dikarya</taxon>
        <taxon>Ascomycota</taxon>
        <taxon>Pezizomycotina</taxon>
        <taxon>Dothideomycetes</taxon>
        <taxon>Dothideomycetes incertae sedis</taxon>
        <taxon>Acrospermales</taxon>
        <taxon>Acrospermaceae</taxon>
        <taxon>Pseudovirgaria</taxon>
    </lineage>
</organism>
<dbReference type="AlphaFoldDB" id="A0A6A6WKH5"/>
<name>A0A6A6WKH5_9PEZI</name>
<gene>
    <name evidence="1" type="ORF">EJ05DRAFT_471638</name>
</gene>
<dbReference type="Proteomes" id="UP000799437">
    <property type="component" value="Unassembled WGS sequence"/>
</dbReference>
<dbReference type="EMBL" id="ML996565">
    <property type="protein sequence ID" value="KAF2762667.1"/>
    <property type="molecule type" value="Genomic_DNA"/>
</dbReference>
<dbReference type="GeneID" id="54484060"/>
<protein>
    <submittedName>
        <fullName evidence="1">Uncharacterized protein</fullName>
    </submittedName>
</protein>
<reference evidence="1" key="1">
    <citation type="journal article" date="2020" name="Stud. Mycol.">
        <title>101 Dothideomycetes genomes: a test case for predicting lifestyles and emergence of pathogens.</title>
        <authorList>
            <person name="Haridas S."/>
            <person name="Albert R."/>
            <person name="Binder M."/>
            <person name="Bloem J."/>
            <person name="Labutti K."/>
            <person name="Salamov A."/>
            <person name="Andreopoulos B."/>
            <person name="Baker S."/>
            <person name="Barry K."/>
            <person name="Bills G."/>
            <person name="Bluhm B."/>
            <person name="Cannon C."/>
            <person name="Castanera R."/>
            <person name="Culley D."/>
            <person name="Daum C."/>
            <person name="Ezra D."/>
            <person name="Gonzalez J."/>
            <person name="Henrissat B."/>
            <person name="Kuo A."/>
            <person name="Liang C."/>
            <person name="Lipzen A."/>
            <person name="Lutzoni F."/>
            <person name="Magnuson J."/>
            <person name="Mondo S."/>
            <person name="Nolan M."/>
            <person name="Ohm R."/>
            <person name="Pangilinan J."/>
            <person name="Park H.-J."/>
            <person name="Ramirez L."/>
            <person name="Alfaro M."/>
            <person name="Sun H."/>
            <person name="Tritt A."/>
            <person name="Yoshinaga Y."/>
            <person name="Zwiers L.-H."/>
            <person name="Turgeon B."/>
            <person name="Goodwin S."/>
            <person name="Spatafora J."/>
            <person name="Crous P."/>
            <person name="Grigoriev I."/>
        </authorList>
    </citation>
    <scope>NUCLEOTIDE SEQUENCE</scope>
    <source>
        <strain evidence="1">CBS 121739</strain>
    </source>
</reference>
<keyword evidence="2" id="KW-1185">Reference proteome</keyword>
<feature type="non-terminal residue" evidence="1">
    <location>
        <position position="132"/>
    </location>
</feature>
<sequence>MAEFRNLLSLSYLYKGTPTSALWQECLPCFVQLNKVSFCSGSSEREDLKLRYDMSLARFQLAYSPRRPLPPCEGPKLLPFKRHKGNIHFLKLLSSSPRLDGSEGAEGGHSYVFKVRIGKKKYALKVVSKYAH</sequence>